<dbReference type="STRING" id="34027.SAMN05421829_108177"/>
<name>A0A1N6X3G5_9RHOO</name>
<dbReference type="OrthoDB" id="6862397at2"/>
<accession>A0A1N6X3G5</accession>
<dbReference type="Proteomes" id="UP000186819">
    <property type="component" value="Unassembled WGS sequence"/>
</dbReference>
<dbReference type="AlphaFoldDB" id="A0A1N6X3G5"/>
<sequence>MFGDSERELTHTRQITCRAFRRKDGLWEIEATVVDEKGEDVPFRSREPVRAGEFMHHMGINFLIDENFTILDVRAAMQATPWTGCGEAVDAYRRLIGLQIGPGFGRLIRERIGSEHGCAHLTDLITQVGNTYTQASWPDRVARQVAIDPDPRRWPDSRALAFVGECRVWKRDGDTLRQEYPELAQQ</sequence>
<evidence type="ECO:0000313" key="2">
    <source>
        <dbReference type="Proteomes" id="UP000186819"/>
    </source>
</evidence>
<dbReference type="InterPro" id="IPR021312">
    <property type="entry name" value="DUF2889"/>
</dbReference>
<reference evidence="2" key="1">
    <citation type="submission" date="2017-01" db="EMBL/GenBank/DDBJ databases">
        <authorList>
            <person name="Varghese N."/>
            <person name="Submissions S."/>
        </authorList>
    </citation>
    <scope>NUCLEOTIDE SEQUENCE [LARGE SCALE GENOMIC DNA]</scope>
    <source>
        <strain evidence="2">ATCC 51758</strain>
    </source>
</reference>
<keyword evidence="2" id="KW-1185">Reference proteome</keyword>
<evidence type="ECO:0000313" key="1">
    <source>
        <dbReference type="EMBL" id="SIQ96882.1"/>
    </source>
</evidence>
<protein>
    <recommendedName>
        <fullName evidence="3">DUF2889 domain-containing protein</fullName>
    </recommendedName>
</protein>
<dbReference type="EMBL" id="FTMD01000008">
    <property type="protein sequence ID" value="SIQ96882.1"/>
    <property type="molecule type" value="Genomic_DNA"/>
</dbReference>
<proteinExistence type="predicted"/>
<organism evidence="1 2">
    <name type="scientific">Aromatoleum tolulyticum</name>
    <dbReference type="NCBI Taxonomy" id="34027"/>
    <lineage>
        <taxon>Bacteria</taxon>
        <taxon>Pseudomonadati</taxon>
        <taxon>Pseudomonadota</taxon>
        <taxon>Betaproteobacteria</taxon>
        <taxon>Rhodocyclales</taxon>
        <taxon>Rhodocyclaceae</taxon>
        <taxon>Aromatoleum</taxon>
    </lineage>
</organism>
<evidence type="ECO:0008006" key="3">
    <source>
        <dbReference type="Google" id="ProtNLM"/>
    </source>
</evidence>
<dbReference type="RefSeq" id="WP_076602664.1">
    <property type="nucleotide sequence ID" value="NZ_FTMD01000008.1"/>
</dbReference>
<dbReference type="Pfam" id="PF11136">
    <property type="entry name" value="DUF2889"/>
    <property type="match status" value="1"/>
</dbReference>
<gene>
    <name evidence="1" type="ORF">SAMN05421829_108177</name>
</gene>